<dbReference type="Proteomes" id="UP001152795">
    <property type="component" value="Unassembled WGS sequence"/>
</dbReference>
<organism evidence="1 2">
    <name type="scientific">Paramuricea clavata</name>
    <name type="common">Red gorgonian</name>
    <name type="synonym">Violescent sea-whip</name>
    <dbReference type="NCBI Taxonomy" id="317549"/>
    <lineage>
        <taxon>Eukaryota</taxon>
        <taxon>Metazoa</taxon>
        <taxon>Cnidaria</taxon>
        <taxon>Anthozoa</taxon>
        <taxon>Octocorallia</taxon>
        <taxon>Malacalcyonacea</taxon>
        <taxon>Plexauridae</taxon>
        <taxon>Paramuricea</taxon>
    </lineage>
</organism>
<name>A0A7D9K0S1_PARCT</name>
<dbReference type="EMBL" id="CACRXK020025712">
    <property type="protein sequence ID" value="CAB4039673.1"/>
    <property type="molecule type" value="Genomic_DNA"/>
</dbReference>
<comment type="caution">
    <text evidence="1">The sequence shown here is derived from an EMBL/GenBank/DDBJ whole genome shotgun (WGS) entry which is preliminary data.</text>
</comment>
<gene>
    <name evidence="1" type="ORF">PACLA_8A019529</name>
</gene>
<dbReference type="AlphaFoldDB" id="A0A7D9K0S1"/>
<keyword evidence="2" id="KW-1185">Reference proteome</keyword>
<evidence type="ECO:0000313" key="2">
    <source>
        <dbReference type="Proteomes" id="UP001152795"/>
    </source>
</evidence>
<proteinExistence type="predicted"/>
<sequence>SNVKFKKFRSGLVPKTLSTNISSSIPPIQKGTEYIVDSKQKADLLKNFFASQAYVDDTCKSIPVSDYQQNQSYLTLIETTKEEVQILIRSVNISKACGHD</sequence>
<feature type="non-terminal residue" evidence="1">
    <location>
        <position position="100"/>
    </location>
</feature>
<reference evidence="1" key="1">
    <citation type="submission" date="2020-04" db="EMBL/GenBank/DDBJ databases">
        <authorList>
            <person name="Alioto T."/>
            <person name="Alioto T."/>
            <person name="Gomez Garrido J."/>
        </authorList>
    </citation>
    <scope>NUCLEOTIDE SEQUENCE</scope>
    <source>
        <strain evidence="1">A484AB</strain>
    </source>
</reference>
<accession>A0A7D9K0S1</accession>
<evidence type="ECO:0000313" key="1">
    <source>
        <dbReference type="EMBL" id="CAB4039673.1"/>
    </source>
</evidence>
<protein>
    <submittedName>
        <fullName evidence="1">Uncharacterized protein</fullName>
    </submittedName>
</protein>
<feature type="non-terminal residue" evidence="1">
    <location>
        <position position="1"/>
    </location>
</feature>